<organism evidence="3 4">
    <name type="scientific">Microbacterium sorbitolivorans</name>
    <dbReference type="NCBI Taxonomy" id="1867410"/>
    <lineage>
        <taxon>Bacteria</taxon>
        <taxon>Bacillati</taxon>
        <taxon>Actinomycetota</taxon>
        <taxon>Actinomycetes</taxon>
        <taxon>Micrococcales</taxon>
        <taxon>Microbacteriaceae</taxon>
        <taxon>Microbacterium</taxon>
    </lineage>
</organism>
<feature type="active site" description="Tele-phosphohistidine intermediate" evidence="1">
    <location>
        <position position="11"/>
    </location>
</feature>
<dbReference type="InterPro" id="IPR003094">
    <property type="entry name" value="6Pfruct_kin"/>
</dbReference>
<gene>
    <name evidence="3" type="ORF">DTO57_01695</name>
</gene>
<accession>A0A367Y6W4</accession>
<feature type="binding site" evidence="2">
    <location>
        <begin position="10"/>
        <end position="17"/>
    </location>
    <ligand>
        <name>substrate</name>
    </ligand>
</feature>
<feature type="active site" description="Proton donor/acceptor" evidence="1">
    <location>
        <position position="85"/>
    </location>
</feature>
<dbReference type="PROSITE" id="PS00175">
    <property type="entry name" value="PG_MUTASE"/>
    <property type="match status" value="1"/>
</dbReference>
<dbReference type="Pfam" id="PF00300">
    <property type="entry name" value="His_Phos_1"/>
    <property type="match status" value="1"/>
</dbReference>
<dbReference type="InterPro" id="IPR050275">
    <property type="entry name" value="PGM_Phosphatase"/>
</dbReference>
<feature type="binding site" evidence="2">
    <location>
        <begin position="85"/>
        <end position="88"/>
    </location>
    <ligand>
        <name>substrate</name>
    </ligand>
</feature>
<proteinExistence type="predicted"/>
<dbReference type="Proteomes" id="UP000253508">
    <property type="component" value="Unassembled WGS sequence"/>
</dbReference>
<dbReference type="InterPro" id="IPR029033">
    <property type="entry name" value="His_PPase_superfam"/>
</dbReference>
<dbReference type="PANTHER" id="PTHR48100:SF59">
    <property type="entry name" value="ADENOSYLCOBALAMIN_ALPHA-RIBAZOLE PHOSPHATASE"/>
    <property type="match status" value="1"/>
</dbReference>
<dbReference type="GO" id="GO:0005737">
    <property type="term" value="C:cytoplasm"/>
    <property type="evidence" value="ECO:0007669"/>
    <property type="project" value="TreeGrafter"/>
</dbReference>
<dbReference type="InterPro" id="IPR013078">
    <property type="entry name" value="His_Pase_superF_clade-1"/>
</dbReference>
<evidence type="ECO:0000313" key="3">
    <source>
        <dbReference type="EMBL" id="RCK61389.1"/>
    </source>
</evidence>
<dbReference type="GO" id="GO:0005524">
    <property type="term" value="F:ATP binding"/>
    <property type="evidence" value="ECO:0007669"/>
    <property type="project" value="InterPro"/>
</dbReference>
<dbReference type="PRINTS" id="PR00991">
    <property type="entry name" value="6PFRUCTKNASE"/>
</dbReference>
<dbReference type="CDD" id="cd07067">
    <property type="entry name" value="HP_PGM_like"/>
    <property type="match status" value="1"/>
</dbReference>
<dbReference type="AlphaFoldDB" id="A0A367Y6W4"/>
<dbReference type="GO" id="GO:0016791">
    <property type="term" value="F:phosphatase activity"/>
    <property type="evidence" value="ECO:0007669"/>
    <property type="project" value="TreeGrafter"/>
</dbReference>
<dbReference type="InterPro" id="IPR001345">
    <property type="entry name" value="PG/BPGM_mutase_AS"/>
</dbReference>
<comment type="caution">
    <text evidence="3">The sequence shown here is derived from an EMBL/GenBank/DDBJ whole genome shotgun (WGS) entry which is preliminary data.</text>
</comment>
<dbReference type="EMBL" id="QORO01000001">
    <property type="protein sequence ID" value="RCK61389.1"/>
    <property type="molecule type" value="Genomic_DNA"/>
</dbReference>
<evidence type="ECO:0000256" key="1">
    <source>
        <dbReference type="PIRSR" id="PIRSR613078-1"/>
    </source>
</evidence>
<dbReference type="Gene3D" id="3.40.50.1240">
    <property type="entry name" value="Phosphoglycerate mutase-like"/>
    <property type="match status" value="1"/>
</dbReference>
<feature type="binding site" evidence="2">
    <location>
        <position position="60"/>
    </location>
    <ligand>
        <name>substrate</name>
    </ligand>
</feature>
<keyword evidence="4" id="KW-1185">Reference proteome</keyword>
<evidence type="ECO:0000256" key="2">
    <source>
        <dbReference type="PIRSR" id="PIRSR613078-2"/>
    </source>
</evidence>
<dbReference type="GO" id="GO:0006003">
    <property type="term" value="P:fructose 2,6-bisphosphate metabolic process"/>
    <property type="evidence" value="ECO:0007669"/>
    <property type="project" value="InterPro"/>
</dbReference>
<sequence length="190" mass="20244">MRVTLIALVRHGETEWNRLGKVQGHSNIPLNDTGRAQAAGAGEALRGGDYQVLVASPLDRANETAKIIGRAVGLEVSAHYDGLKERFYGVAEGMTASDYYAAFPDRQATNAETLDELTERALATLREIAESAGDRDVIAVAHGGLIATVLRHASGGSLPREGEYVANCSQQIVEVAGDDIRVIGYNGTPR</sequence>
<dbReference type="SUPFAM" id="SSF53254">
    <property type="entry name" value="Phosphoglycerate mutase-like"/>
    <property type="match status" value="1"/>
</dbReference>
<dbReference type="OrthoDB" id="4697614at2"/>
<dbReference type="SMART" id="SM00855">
    <property type="entry name" value="PGAM"/>
    <property type="match status" value="1"/>
</dbReference>
<evidence type="ECO:0000313" key="4">
    <source>
        <dbReference type="Proteomes" id="UP000253508"/>
    </source>
</evidence>
<name>A0A367Y6W4_9MICO</name>
<reference evidence="3 4" key="1">
    <citation type="submission" date="2018-07" db="EMBL/GenBank/DDBJ databases">
        <title>Microbacterium endoborsara sp. nov., a novel actinobacterium isolated from Borszczowia aralocaspica.</title>
        <authorList>
            <person name="An D."/>
        </authorList>
    </citation>
    <scope>NUCLEOTIDE SEQUENCE [LARGE SCALE GENOMIC DNA]</scope>
    <source>
        <strain evidence="3 4">C1.15228</strain>
    </source>
</reference>
<protein>
    <submittedName>
        <fullName evidence="3">Histidine phosphatase family protein</fullName>
    </submittedName>
</protein>
<dbReference type="PANTHER" id="PTHR48100">
    <property type="entry name" value="BROAD-SPECIFICITY PHOSPHATASE YOR283W-RELATED"/>
    <property type="match status" value="1"/>
</dbReference>